<gene>
    <name evidence="2" type="ORF">FOZ76_02535</name>
</gene>
<dbReference type="InterPro" id="IPR007410">
    <property type="entry name" value="LpqE-like"/>
</dbReference>
<dbReference type="Gene3D" id="2.60.40.1890">
    <property type="entry name" value="PCu(A)C copper chaperone"/>
    <property type="match status" value="1"/>
</dbReference>
<evidence type="ECO:0000313" key="2">
    <source>
        <dbReference type="EMBL" id="TSH98646.1"/>
    </source>
</evidence>
<comment type="caution">
    <text evidence="2">The sequence shown here is derived from an EMBL/GenBank/DDBJ whole genome shotgun (WGS) entry which is preliminary data.</text>
</comment>
<protein>
    <submittedName>
        <fullName evidence="2">Copper chaperone PCu(A)C</fullName>
    </submittedName>
</protein>
<dbReference type="AlphaFoldDB" id="A0A556B0C5"/>
<keyword evidence="3" id="KW-1185">Reference proteome</keyword>
<dbReference type="EMBL" id="VLTJ01000004">
    <property type="protein sequence ID" value="TSH98646.1"/>
    <property type="molecule type" value="Genomic_DNA"/>
</dbReference>
<evidence type="ECO:0000313" key="3">
    <source>
        <dbReference type="Proteomes" id="UP000318405"/>
    </source>
</evidence>
<dbReference type="InterPro" id="IPR058248">
    <property type="entry name" value="Lxx211020-like"/>
</dbReference>
<feature type="signal peptide" evidence="1">
    <location>
        <begin position="1"/>
        <end position="20"/>
    </location>
</feature>
<dbReference type="InterPro" id="IPR036182">
    <property type="entry name" value="PCuAC_sf"/>
</dbReference>
<proteinExistence type="predicted"/>
<name>A0A556B0C5_9BURK</name>
<dbReference type="OrthoDB" id="9796962at2"/>
<sequence length="173" mass="17610">MFHRLLAGLALCASAGLAHAHHVPGHEDGPGSGHAHHGAGAPVAGQAIEGVAVTECWVRAMPQNLPSAAYFTLRNETGSALRLTGIASAAFGQTMLHRTVTQDGTARMQHTDAVDIPAGGTFEFAPGGYHAMLEKPTAALAPGQTISVTFAFGGDGQLTAPCAVRSPAGKSTH</sequence>
<dbReference type="SUPFAM" id="SSF110087">
    <property type="entry name" value="DR1885-like metal-binding protein"/>
    <property type="match status" value="1"/>
</dbReference>
<accession>A0A556B0C5</accession>
<dbReference type="PANTHER" id="PTHR36302:SF1">
    <property type="entry name" value="COPPER CHAPERONE PCU(A)C"/>
    <property type="match status" value="1"/>
</dbReference>
<keyword evidence="1" id="KW-0732">Signal</keyword>
<dbReference type="PANTHER" id="PTHR36302">
    <property type="entry name" value="BLR7088 PROTEIN"/>
    <property type="match status" value="1"/>
</dbReference>
<reference evidence="2 3" key="1">
    <citation type="submission" date="2019-07" db="EMBL/GenBank/DDBJ databases">
        <title>Qingshengfaniella alkalisoli gen. nov., sp. nov., isolated from saline soil.</title>
        <authorList>
            <person name="Xu L."/>
            <person name="Huang X.-X."/>
            <person name="Sun J.-Q."/>
        </authorList>
    </citation>
    <scope>NUCLEOTIDE SEQUENCE [LARGE SCALE GENOMIC DNA]</scope>
    <source>
        <strain evidence="2 3">DSM 27279</strain>
    </source>
</reference>
<dbReference type="Pfam" id="PF04314">
    <property type="entry name" value="PCuAC"/>
    <property type="match status" value="1"/>
</dbReference>
<organism evidence="2 3">
    <name type="scientific">Verticiella sediminum</name>
    <dbReference type="NCBI Taxonomy" id="1247510"/>
    <lineage>
        <taxon>Bacteria</taxon>
        <taxon>Pseudomonadati</taxon>
        <taxon>Pseudomonadota</taxon>
        <taxon>Betaproteobacteria</taxon>
        <taxon>Burkholderiales</taxon>
        <taxon>Alcaligenaceae</taxon>
        <taxon>Verticiella</taxon>
    </lineage>
</organism>
<feature type="chain" id="PRO_5021895097" evidence="1">
    <location>
        <begin position="21"/>
        <end position="173"/>
    </location>
</feature>
<dbReference type="Proteomes" id="UP000318405">
    <property type="component" value="Unassembled WGS sequence"/>
</dbReference>
<evidence type="ECO:0000256" key="1">
    <source>
        <dbReference type="SAM" id="SignalP"/>
    </source>
</evidence>
<dbReference type="RefSeq" id="WP_143946553.1">
    <property type="nucleotide sequence ID" value="NZ_BAABMB010000001.1"/>
</dbReference>